<sequence length="191" mass="21228">MKKIYLATVFTVLMVFGAFSQTVVRTTTTSNQQTMYRALPNGHDGLNVGASFMLPIDVLSDYSSAGLALDINYLYPIAPSINMGFATGYSVVYNDYDGIFSESWFAEDVQFIPVSIATRYIPTSKVEFGADLGYAISLTDDLFDGGFYYRPVIGFNVTDLIQLNFSYTGVSNNRSWVTWSTLNFGVMFNLN</sequence>
<dbReference type="RefSeq" id="WP_382381453.1">
    <property type="nucleotide sequence ID" value="NZ_JBHMEZ010000003.1"/>
</dbReference>
<keyword evidence="1" id="KW-0732">Signal</keyword>
<evidence type="ECO:0000313" key="2">
    <source>
        <dbReference type="EMBL" id="MFB9052264.1"/>
    </source>
</evidence>
<reference evidence="2 3" key="1">
    <citation type="submission" date="2024-09" db="EMBL/GenBank/DDBJ databases">
        <authorList>
            <person name="Sun Q."/>
            <person name="Mori K."/>
        </authorList>
    </citation>
    <scope>NUCLEOTIDE SEQUENCE [LARGE SCALE GENOMIC DNA]</scope>
    <source>
        <strain evidence="2 3">CECT 8286</strain>
    </source>
</reference>
<organism evidence="2 3">
    <name type="scientific">Formosa undariae</name>
    <dbReference type="NCBI Taxonomy" id="1325436"/>
    <lineage>
        <taxon>Bacteria</taxon>
        <taxon>Pseudomonadati</taxon>
        <taxon>Bacteroidota</taxon>
        <taxon>Flavobacteriia</taxon>
        <taxon>Flavobacteriales</taxon>
        <taxon>Flavobacteriaceae</taxon>
        <taxon>Formosa</taxon>
    </lineage>
</organism>
<feature type="signal peptide" evidence="1">
    <location>
        <begin position="1"/>
        <end position="20"/>
    </location>
</feature>
<dbReference type="EMBL" id="JBHMEZ010000003">
    <property type="protein sequence ID" value="MFB9052264.1"/>
    <property type="molecule type" value="Genomic_DNA"/>
</dbReference>
<comment type="caution">
    <text evidence="2">The sequence shown here is derived from an EMBL/GenBank/DDBJ whole genome shotgun (WGS) entry which is preliminary data.</text>
</comment>
<keyword evidence="3" id="KW-1185">Reference proteome</keyword>
<feature type="chain" id="PRO_5046044024" description="Outer membrane protein beta-barrel domain-containing protein" evidence="1">
    <location>
        <begin position="21"/>
        <end position="191"/>
    </location>
</feature>
<evidence type="ECO:0000313" key="3">
    <source>
        <dbReference type="Proteomes" id="UP001589605"/>
    </source>
</evidence>
<evidence type="ECO:0008006" key="4">
    <source>
        <dbReference type="Google" id="ProtNLM"/>
    </source>
</evidence>
<name>A0ABV5EYP1_9FLAO</name>
<accession>A0ABV5EYP1</accession>
<gene>
    <name evidence="2" type="ORF">ACFFVB_04160</name>
</gene>
<dbReference type="Proteomes" id="UP001589605">
    <property type="component" value="Unassembled WGS sequence"/>
</dbReference>
<proteinExistence type="predicted"/>
<evidence type="ECO:0000256" key="1">
    <source>
        <dbReference type="SAM" id="SignalP"/>
    </source>
</evidence>
<protein>
    <recommendedName>
        <fullName evidence="4">Outer membrane protein beta-barrel domain-containing protein</fullName>
    </recommendedName>
</protein>